<dbReference type="EMBL" id="MFGB01000006">
    <property type="protein sequence ID" value="OGF27710.1"/>
    <property type="molecule type" value="Genomic_DNA"/>
</dbReference>
<dbReference type="InterPro" id="IPR023214">
    <property type="entry name" value="HAD_sf"/>
</dbReference>
<dbReference type="Gene3D" id="3.40.50.1000">
    <property type="entry name" value="HAD superfamily/HAD-like"/>
    <property type="match status" value="1"/>
</dbReference>
<dbReference type="InterPro" id="IPR036412">
    <property type="entry name" value="HAD-like_sf"/>
</dbReference>
<evidence type="ECO:0000313" key="2">
    <source>
        <dbReference type="Proteomes" id="UP000178367"/>
    </source>
</evidence>
<comment type="caution">
    <text evidence="1">The sequence shown here is derived from an EMBL/GenBank/DDBJ whole genome shotgun (WGS) entry which is preliminary data.</text>
</comment>
<name>A0A1F5SLZ8_9BACT</name>
<dbReference type="SUPFAM" id="SSF56784">
    <property type="entry name" value="HAD-like"/>
    <property type="match status" value="1"/>
</dbReference>
<accession>A0A1F5SLZ8</accession>
<sequence>MIYVFDLDFTLLDTKKFLAVLPGAMGVSARIFRSTREKYFPEISFSRKYSGYKHIDYLRKEGCIADTVRARKKVGALFKNMDRYLYPAAVPLLRKLREEKNELILLTFGDIRWQKAKVNGLSIKKYFDRMIITDKNKDSVLMFLKKSRGQALVINDNARENIAIKKAMGDRISLILVKSSHSRNVRHTMKEYCFNDLLRIL</sequence>
<protein>
    <recommendedName>
        <fullName evidence="3">FCP1 homology domain-containing protein</fullName>
    </recommendedName>
</protein>
<gene>
    <name evidence="1" type="ORF">A2227_03995</name>
</gene>
<dbReference type="STRING" id="1797994.A2227_03995"/>
<reference evidence="1 2" key="1">
    <citation type="journal article" date="2016" name="Nat. Commun.">
        <title>Thousands of microbial genomes shed light on interconnected biogeochemical processes in an aquifer system.</title>
        <authorList>
            <person name="Anantharaman K."/>
            <person name="Brown C.T."/>
            <person name="Hug L.A."/>
            <person name="Sharon I."/>
            <person name="Castelle C.J."/>
            <person name="Probst A.J."/>
            <person name="Thomas B.C."/>
            <person name="Singh A."/>
            <person name="Wilkins M.J."/>
            <person name="Karaoz U."/>
            <person name="Brodie E.L."/>
            <person name="Williams K.H."/>
            <person name="Hubbard S.S."/>
            <person name="Banfield J.F."/>
        </authorList>
    </citation>
    <scope>NUCLEOTIDE SEQUENCE [LARGE SCALE GENOMIC DNA]</scope>
</reference>
<dbReference type="AlphaFoldDB" id="A0A1F5SLZ8"/>
<organism evidence="1 2">
    <name type="scientific">Candidatus Falkowbacteria bacterium RIFOXYA2_FULL_47_19</name>
    <dbReference type="NCBI Taxonomy" id="1797994"/>
    <lineage>
        <taxon>Bacteria</taxon>
        <taxon>Candidatus Falkowiibacteriota</taxon>
    </lineage>
</organism>
<evidence type="ECO:0008006" key="3">
    <source>
        <dbReference type="Google" id="ProtNLM"/>
    </source>
</evidence>
<proteinExistence type="predicted"/>
<evidence type="ECO:0000313" key="1">
    <source>
        <dbReference type="EMBL" id="OGF27710.1"/>
    </source>
</evidence>
<dbReference type="Proteomes" id="UP000178367">
    <property type="component" value="Unassembled WGS sequence"/>
</dbReference>
<dbReference type="Pfam" id="PF00702">
    <property type="entry name" value="Hydrolase"/>
    <property type="match status" value="1"/>
</dbReference>